<dbReference type="GO" id="GO:0016491">
    <property type="term" value="F:oxidoreductase activity"/>
    <property type="evidence" value="ECO:0007669"/>
    <property type="project" value="InterPro"/>
</dbReference>
<feature type="domain" description="Nitroreductase" evidence="1">
    <location>
        <begin position="14"/>
        <end position="177"/>
    </location>
</feature>
<dbReference type="Pfam" id="PF00881">
    <property type="entry name" value="Nitroreductase"/>
    <property type="match status" value="1"/>
</dbReference>
<dbReference type="Proteomes" id="UP000009877">
    <property type="component" value="Unassembled WGS sequence"/>
</dbReference>
<dbReference type="InterPro" id="IPR000415">
    <property type="entry name" value="Nitroreductase-like"/>
</dbReference>
<dbReference type="EMBL" id="ANHZ02000002">
    <property type="protein sequence ID" value="EME37672.1"/>
    <property type="molecule type" value="Genomic_DNA"/>
</dbReference>
<dbReference type="STRING" id="71999.KPaMU14_09530"/>
<dbReference type="SUPFAM" id="SSF55469">
    <property type="entry name" value="FMN-dependent nitroreductase-like"/>
    <property type="match status" value="1"/>
</dbReference>
<dbReference type="RefSeq" id="WP_006213425.1">
    <property type="nucleotide sequence ID" value="NZ_ANHZ02000002.1"/>
</dbReference>
<dbReference type="InterPro" id="IPR029479">
    <property type="entry name" value="Nitroreductase"/>
</dbReference>
<comment type="caution">
    <text evidence="2">The sequence shown here is derived from an EMBL/GenBank/DDBJ whole genome shotgun (WGS) entry which is preliminary data.</text>
</comment>
<dbReference type="AlphaFoldDB" id="M2WGI3"/>
<evidence type="ECO:0000313" key="3">
    <source>
        <dbReference type="Proteomes" id="UP000009877"/>
    </source>
</evidence>
<organism evidence="2 3">
    <name type="scientific">Kocuria palustris PEL</name>
    <dbReference type="NCBI Taxonomy" id="1236550"/>
    <lineage>
        <taxon>Bacteria</taxon>
        <taxon>Bacillati</taxon>
        <taxon>Actinomycetota</taxon>
        <taxon>Actinomycetes</taxon>
        <taxon>Micrococcales</taxon>
        <taxon>Micrococcaceae</taxon>
        <taxon>Kocuria</taxon>
    </lineage>
</organism>
<proteinExistence type="predicted"/>
<protein>
    <submittedName>
        <fullName evidence="2">Nitroreductase</fullName>
    </submittedName>
</protein>
<sequence>MVAPFLRILSQRRRAIALLPEAPTRAELEQIVRAAAGRAASEDTSSWRLIATTRAQAPQLAAALSGLRSLPDVGDGSAPLKGKQLRRLAAFRGSLAFAMRGGMALALVFRPAEDAQLSRKRQRMEALAAHTVLEAALCGVGWGVQWAPRESPDQEVLHDFYGLQEREEILGWLFIGRVPAAEAREAAAGPEPQTPLEFLD</sequence>
<dbReference type="Gene3D" id="3.40.109.10">
    <property type="entry name" value="NADH Oxidase"/>
    <property type="match status" value="1"/>
</dbReference>
<keyword evidence="3" id="KW-1185">Reference proteome</keyword>
<evidence type="ECO:0000313" key="2">
    <source>
        <dbReference type="EMBL" id="EME37672.1"/>
    </source>
</evidence>
<name>M2WGI3_9MICC</name>
<accession>M2WGI3</accession>
<gene>
    <name evidence="2" type="ORF">C884_01046</name>
</gene>
<evidence type="ECO:0000259" key="1">
    <source>
        <dbReference type="Pfam" id="PF00881"/>
    </source>
</evidence>
<reference evidence="2 3" key="1">
    <citation type="journal article" date="2014" name="Genome Announc.">
        <title>Draft Genome Sequence of Kocuria palustris PEL.</title>
        <authorList>
            <person name="Sharma G."/>
            <person name="Khatri I."/>
            <person name="Subramanian S."/>
        </authorList>
    </citation>
    <scope>NUCLEOTIDE SEQUENCE [LARGE SCALE GENOMIC DNA]</scope>
    <source>
        <strain evidence="2 3">PEL</strain>
    </source>
</reference>